<dbReference type="Proteomes" id="UP000886523">
    <property type="component" value="Unassembled WGS sequence"/>
</dbReference>
<dbReference type="EMBL" id="MU129028">
    <property type="protein sequence ID" value="KAF9509802.1"/>
    <property type="molecule type" value="Genomic_DNA"/>
</dbReference>
<feature type="compositionally biased region" description="Low complexity" evidence="1">
    <location>
        <begin position="60"/>
        <end position="69"/>
    </location>
</feature>
<evidence type="ECO:0000313" key="3">
    <source>
        <dbReference type="Proteomes" id="UP000886523"/>
    </source>
</evidence>
<dbReference type="AlphaFoldDB" id="A0A9P6APZ4"/>
<reference evidence="2" key="1">
    <citation type="journal article" date="2020" name="Nat. Commun.">
        <title>Large-scale genome sequencing of mycorrhizal fungi provides insights into the early evolution of symbiotic traits.</title>
        <authorList>
            <person name="Miyauchi S."/>
            <person name="Kiss E."/>
            <person name="Kuo A."/>
            <person name="Drula E."/>
            <person name="Kohler A."/>
            <person name="Sanchez-Garcia M."/>
            <person name="Morin E."/>
            <person name="Andreopoulos B."/>
            <person name="Barry K.W."/>
            <person name="Bonito G."/>
            <person name="Buee M."/>
            <person name="Carver A."/>
            <person name="Chen C."/>
            <person name="Cichocki N."/>
            <person name="Clum A."/>
            <person name="Culley D."/>
            <person name="Crous P.W."/>
            <person name="Fauchery L."/>
            <person name="Girlanda M."/>
            <person name="Hayes R.D."/>
            <person name="Keri Z."/>
            <person name="LaButti K."/>
            <person name="Lipzen A."/>
            <person name="Lombard V."/>
            <person name="Magnuson J."/>
            <person name="Maillard F."/>
            <person name="Murat C."/>
            <person name="Nolan M."/>
            <person name="Ohm R.A."/>
            <person name="Pangilinan J."/>
            <person name="Pereira M.F."/>
            <person name="Perotto S."/>
            <person name="Peter M."/>
            <person name="Pfister S."/>
            <person name="Riley R."/>
            <person name="Sitrit Y."/>
            <person name="Stielow J.B."/>
            <person name="Szollosi G."/>
            <person name="Zifcakova L."/>
            <person name="Stursova M."/>
            <person name="Spatafora J.W."/>
            <person name="Tedersoo L."/>
            <person name="Vaario L.M."/>
            <person name="Yamada A."/>
            <person name="Yan M."/>
            <person name="Wang P."/>
            <person name="Xu J."/>
            <person name="Bruns T."/>
            <person name="Baldrian P."/>
            <person name="Vilgalys R."/>
            <person name="Dunand C."/>
            <person name="Henrissat B."/>
            <person name="Grigoriev I.V."/>
            <person name="Hibbett D."/>
            <person name="Nagy L.G."/>
            <person name="Martin F.M."/>
        </authorList>
    </citation>
    <scope>NUCLEOTIDE SEQUENCE</scope>
    <source>
        <strain evidence="2">UP504</strain>
    </source>
</reference>
<gene>
    <name evidence="2" type="ORF">BS47DRAFT_1487768</name>
</gene>
<name>A0A9P6APZ4_9AGAM</name>
<comment type="caution">
    <text evidence="2">The sequence shown here is derived from an EMBL/GenBank/DDBJ whole genome shotgun (WGS) entry which is preliminary data.</text>
</comment>
<feature type="non-terminal residue" evidence="2">
    <location>
        <position position="147"/>
    </location>
</feature>
<evidence type="ECO:0000313" key="2">
    <source>
        <dbReference type="EMBL" id="KAF9509802.1"/>
    </source>
</evidence>
<evidence type="ECO:0000256" key="1">
    <source>
        <dbReference type="SAM" id="MobiDB-lite"/>
    </source>
</evidence>
<protein>
    <submittedName>
        <fullName evidence="2">Uncharacterized protein</fullName>
    </submittedName>
</protein>
<sequence>MAVLDRWTLTRLAAAFVIARITREDSNPSPGDASLAAPSRCGLGRHARGPLNSPDHDDQNQQAQAPDDAFPPLMCEAWFEHQQMVAEPVANWSTRRLKACGCGGSSCQGGMHGGGIGACGCAREGKMCTVLCGCGGHLHGDCFSPMA</sequence>
<organism evidence="2 3">
    <name type="scientific">Hydnum rufescens UP504</name>
    <dbReference type="NCBI Taxonomy" id="1448309"/>
    <lineage>
        <taxon>Eukaryota</taxon>
        <taxon>Fungi</taxon>
        <taxon>Dikarya</taxon>
        <taxon>Basidiomycota</taxon>
        <taxon>Agaricomycotina</taxon>
        <taxon>Agaricomycetes</taxon>
        <taxon>Cantharellales</taxon>
        <taxon>Hydnaceae</taxon>
        <taxon>Hydnum</taxon>
    </lineage>
</organism>
<keyword evidence="3" id="KW-1185">Reference proteome</keyword>
<proteinExistence type="predicted"/>
<feature type="region of interest" description="Disordered" evidence="1">
    <location>
        <begin position="24"/>
        <end position="69"/>
    </location>
</feature>
<accession>A0A9P6APZ4</accession>